<protein>
    <submittedName>
        <fullName evidence="2">Uncharacterized protein</fullName>
    </submittedName>
</protein>
<dbReference type="InParanoid" id="A0A2P5F2M5"/>
<name>A0A2P5F2M5_TREOI</name>
<dbReference type="GO" id="GO:0016743">
    <property type="term" value="F:carboxyl- or carbamoyltransferase activity"/>
    <property type="evidence" value="ECO:0007669"/>
    <property type="project" value="InterPro"/>
</dbReference>
<gene>
    <name evidence="2" type="ORF">TorRG33x02_121120</name>
</gene>
<evidence type="ECO:0000256" key="1">
    <source>
        <dbReference type="SAM" id="MobiDB-lite"/>
    </source>
</evidence>
<evidence type="ECO:0000313" key="3">
    <source>
        <dbReference type="Proteomes" id="UP000237000"/>
    </source>
</evidence>
<evidence type="ECO:0000313" key="2">
    <source>
        <dbReference type="EMBL" id="PON92040.1"/>
    </source>
</evidence>
<feature type="compositionally biased region" description="Basic residues" evidence="1">
    <location>
        <begin position="98"/>
        <end position="107"/>
    </location>
</feature>
<feature type="region of interest" description="Disordered" evidence="1">
    <location>
        <begin position="98"/>
        <end position="118"/>
    </location>
</feature>
<keyword evidence="3" id="KW-1185">Reference proteome</keyword>
<accession>A0A2P5F2M5</accession>
<dbReference type="InterPro" id="IPR001095">
    <property type="entry name" value="Acetyl_CoA_COase_a_su"/>
</dbReference>
<proteinExistence type="predicted"/>
<organism evidence="2 3">
    <name type="scientific">Trema orientale</name>
    <name type="common">Charcoal tree</name>
    <name type="synonym">Celtis orientalis</name>
    <dbReference type="NCBI Taxonomy" id="63057"/>
    <lineage>
        <taxon>Eukaryota</taxon>
        <taxon>Viridiplantae</taxon>
        <taxon>Streptophyta</taxon>
        <taxon>Embryophyta</taxon>
        <taxon>Tracheophyta</taxon>
        <taxon>Spermatophyta</taxon>
        <taxon>Magnoliopsida</taxon>
        <taxon>eudicotyledons</taxon>
        <taxon>Gunneridae</taxon>
        <taxon>Pentapetalae</taxon>
        <taxon>rosids</taxon>
        <taxon>fabids</taxon>
        <taxon>Rosales</taxon>
        <taxon>Cannabaceae</taxon>
        <taxon>Trema</taxon>
    </lineage>
</organism>
<dbReference type="GO" id="GO:0003989">
    <property type="term" value="F:acetyl-CoA carboxylase activity"/>
    <property type="evidence" value="ECO:0007669"/>
    <property type="project" value="InterPro"/>
</dbReference>
<dbReference type="GO" id="GO:0009317">
    <property type="term" value="C:acetyl-CoA carboxylase complex"/>
    <property type="evidence" value="ECO:0007669"/>
    <property type="project" value="InterPro"/>
</dbReference>
<sequence length="118" mass="13223">MEHLKKAQENLSKGVPLDTDLVEEVERAKKELMEVLKSANLEIVGVTKRKVATPPPELKEKVSNLNKEIYREIGKVINQDGLSSKIEELKDGIERGLSPKHKKKIGSRAKEKDSCCFG</sequence>
<feature type="compositionally biased region" description="Basic and acidic residues" evidence="1">
    <location>
        <begin position="108"/>
        <end position="118"/>
    </location>
</feature>
<dbReference type="PANTHER" id="PTHR42853">
    <property type="entry name" value="ACETYL-COENZYME A CARBOXYLASE CARBOXYL TRANSFERASE SUBUNIT ALPHA"/>
    <property type="match status" value="1"/>
</dbReference>
<reference evidence="3" key="1">
    <citation type="submission" date="2016-06" db="EMBL/GenBank/DDBJ databases">
        <title>Parallel loss of symbiosis genes in relatives of nitrogen-fixing non-legume Parasponia.</title>
        <authorList>
            <person name="Van Velzen R."/>
            <person name="Holmer R."/>
            <person name="Bu F."/>
            <person name="Rutten L."/>
            <person name="Van Zeijl A."/>
            <person name="Liu W."/>
            <person name="Santuari L."/>
            <person name="Cao Q."/>
            <person name="Sharma T."/>
            <person name="Shen D."/>
            <person name="Roswanjaya Y."/>
            <person name="Wardhani T."/>
            <person name="Kalhor M.S."/>
            <person name="Jansen J."/>
            <person name="Van den Hoogen J."/>
            <person name="Gungor B."/>
            <person name="Hartog M."/>
            <person name="Hontelez J."/>
            <person name="Verver J."/>
            <person name="Yang W.-C."/>
            <person name="Schijlen E."/>
            <person name="Repin R."/>
            <person name="Schilthuizen M."/>
            <person name="Schranz E."/>
            <person name="Heidstra R."/>
            <person name="Miyata K."/>
            <person name="Fedorova E."/>
            <person name="Kohlen W."/>
            <person name="Bisseling T."/>
            <person name="Smit S."/>
            <person name="Geurts R."/>
        </authorList>
    </citation>
    <scope>NUCLEOTIDE SEQUENCE [LARGE SCALE GENOMIC DNA]</scope>
    <source>
        <strain evidence="3">cv. RG33-2</strain>
    </source>
</reference>
<dbReference type="OrthoDB" id="912415at2759"/>
<dbReference type="PANTHER" id="PTHR42853:SF1">
    <property type="entry name" value="ACETYL-COA CARBOXYTRANSFERASE"/>
    <property type="match status" value="1"/>
</dbReference>
<dbReference type="UniPathway" id="UPA00655">
    <property type="reaction ID" value="UER00711"/>
</dbReference>
<dbReference type="GO" id="GO:2001295">
    <property type="term" value="P:malonyl-CoA biosynthetic process"/>
    <property type="evidence" value="ECO:0007669"/>
    <property type="project" value="UniProtKB-UniPathway"/>
</dbReference>
<dbReference type="Proteomes" id="UP000237000">
    <property type="component" value="Unassembled WGS sequence"/>
</dbReference>
<comment type="caution">
    <text evidence="2">The sequence shown here is derived from an EMBL/GenBank/DDBJ whole genome shotgun (WGS) entry which is preliminary data.</text>
</comment>
<dbReference type="EMBL" id="JXTC01000069">
    <property type="protein sequence ID" value="PON92040.1"/>
    <property type="molecule type" value="Genomic_DNA"/>
</dbReference>
<dbReference type="GO" id="GO:0006633">
    <property type="term" value="P:fatty acid biosynthetic process"/>
    <property type="evidence" value="ECO:0007669"/>
    <property type="project" value="InterPro"/>
</dbReference>
<dbReference type="STRING" id="63057.A0A2P5F2M5"/>
<dbReference type="AlphaFoldDB" id="A0A2P5F2M5"/>